<dbReference type="InterPro" id="IPR000270">
    <property type="entry name" value="PB1_dom"/>
</dbReference>
<dbReference type="InterPro" id="IPR055081">
    <property type="entry name" value="NLP1-9_GAF"/>
</dbReference>
<gene>
    <name evidence="7" type="ORF">RJ639_008141</name>
</gene>
<keyword evidence="4" id="KW-0539">Nucleus</keyword>
<dbReference type="GO" id="GO:0003677">
    <property type="term" value="F:DNA binding"/>
    <property type="evidence" value="ECO:0007669"/>
    <property type="project" value="UniProtKB-KW"/>
</dbReference>
<name>A0AA89AWF6_9ASTE</name>
<dbReference type="Gene3D" id="3.10.20.90">
    <property type="entry name" value="Phosphatidylinositol 3-kinase Catalytic Subunit, Chain A, domain 1"/>
    <property type="match status" value="1"/>
</dbReference>
<proteinExistence type="predicted"/>
<dbReference type="InterPro" id="IPR045012">
    <property type="entry name" value="NLP"/>
</dbReference>
<dbReference type="PROSITE" id="PS51745">
    <property type="entry name" value="PB1"/>
    <property type="match status" value="1"/>
</dbReference>
<evidence type="ECO:0000259" key="5">
    <source>
        <dbReference type="PROSITE" id="PS51519"/>
    </source>
</evidence>
<evidence type="ECO:0000256" key="2">
    <source>
        <dbReference type="ARBA" id="ARBA00023125"/>
    </source>
</evidence>
<dbReference type="PANTHER" id="PTHR32002:SF49">
    <property type="entry name" value="BILE ACID:SODIUM SYMPORTER_ARSENICAL RESISTANCE PROTEIN ACR3-RELATED"/>
    <property type="match status" value="1"/>
</dbReference>
<evidence type="ECO:0000313" key="7">
    <source>
        <dbReference type="EMBL" id="KAK3013981.1"/>
    </source>
</evidence>
<dbReference type="InterPro" id="IPR003035">
    <property type="entry name" value="RWP-RK_dom"/>
</dbReference>
<dbReference type="PANTHER" id="PTHR32002">
    <property type="entry name" value="PROTEIN NLP8"/>
    <property type="match status" value="1"/>
</dbReference>
<protein>
    <submittedName>
        <fullName evidence="7">Uncharacterized protein</fullName>
    </submittedName>
</protein>
<keyword evidence="2" id="KW-0238">DNA-binding</keyword>
<evidence type="ECO:0000256" key="3">
    <source>
        <dbReference type="ARBA" id="ARBA00023163"/>
    </source>
</evidence>
<dbReference type="SMART" id="SM00666">
    <property type="entry name" value="PB1"/>
    <property type="match status" value="1"/>
</dbReference>
<dbReference type="EMBL" id="JAVXUP010001255">
    <property type="protein sequence ID" value="KAK3013981.1"/>
    <property type="molecule type" value="Genomic_DNA"/>
</dbReference>
<dbReference type="Pfam" id="PF02042">
    <property type="entry name" value="RWP-RK"/>
    <property type="match status" value="1"/>
</dbReference>
<feature type="domain" description="PB1" evidence="6">
    <location>
        <begin position="388"/>
        <end position="468"/>
    </location>
</feature>
<evidence type="ECO:0000259" key="6">
    <source>
        <dbReference type="PROSITE" id="PS51745"/>
    </source>
</evidence>
<dbReference type="InterPro" id="IPR053793">
    <property type="entry name" value="PB1-like"/>
</dbReference>
<evidence type="ECO:0000256" key="1">
    <source>
        <dbReference type="ARBA" id="ARBA00023015"/>
    </source>
</evidence>
<keyword evidence="8" id="KW-1185">Reference proteome</keyword>
<dbReference type="PROSITE" id="PS51519">
    <property type="entry name" value="RWP_RK"/>
    <property type="match status" value="1"/>
</dbReference>
<organism evidence="7 8">
    <name type="scientific">Escallonia herrerae</name>
    <dbReference type="NCBI Taxonomy" id="1293975"/>
    <lineage>
        <taxon>Eukaryota</taxon>
        <taxon>Viridiplantae</taxon>
        <taxon>Streptophyta</taxon>
        <taxon>Embryophyta</taxon>
        <taxon>Tracheophyta</taxon>
        <taxon>Spermatophyta</taxon>
        <taxon>Magnoliopsida</taxon>
        <taxon>eudicotyledons</taxon>
        <taxon>Gunneridae</taxon>
        <taxon>Pentapetalae</taxon>
        <taxon>asterids</taxon>
        <taxon>campanulids</taxon>
        <taxon>Escalloniales</taxon>
        <taxon>Escalloniaceae</taxon>
        <taxon>Escallonia</taxon>
    </lineage>
</organism>
<evidence type="ECO:0000256" key="4">
    <source>
        <dbReference type="ARBA" id="ARBA00023242"/>
    </source>
</evidence>
<accession>A0AA89AWF6</accession>
<keyword evidence="1" id="KW-0805">Transcription regulation</keyword>
<dbReference type="AlphaFoldDB" id="A0AA89AWF6"/>
<keyword evidence="3" id="KW-0804">Transcription</keyword>
<dbReference type="Proteomes" id="UP001188597">
    <property type="component" value="Unassembled WGS sequence"/>
</dbReference>
<feature type="domain" description="RWP-RK" evidence="5">
    <location>
        <begin position="272"/>
        <end position="355"/>
    </location>
</feature>
<evidence type="ECO:0000313" key="8">
    <source>
        <dbReference type="Proteomes" id="UP001188597"/>
    </source>
</evidence>
<comment type="caution">
    <text evidence="7">The sequence shown here is derived from an EMBL/GenBank/DDBJ whole genome shotgun (WGS) entry which is preliminary data.</text>
</comment>
<dbReference type="GO" id="GO:0003700">
    <property type="term" value="F:DNA-binding transcription factor activity"/>
    <property type="evidence" value="ECO:0007669"/>
    <property type="project" value="InterPro"/>
</dbReference>
<dbReference type="SUPFAM" id="SSF54277">
    <property type="entry name" value="CAD &amp; PB1 domains"/>
    <property type="match status" value="1"/>
</dbReference>
<dbReference type="Pfam" id="PF22922">
    <property type="entry name" value="GAF_NLP"/>
    <property type="match status" value="1"/>
</dbReference>
<reference evidence="7" key="1">
    <citation type="submission" date="2022-12" db="EMBL/GenBank/DDBJ databases">
        <title>Draft genome assemblies for two species of Escallonia (Escalloniales).</title>
        <authorList>
            <person name="Chanderbali A."/>
            <person name="Dervinis C."/>
            <person name="Anghel I."/>
            <person name="Soltis D."/>
            <person name="Soltis P."/>
            <person name="Zapata F."/>
        </authorList>
    </citation>
    <scope>NUCLEOTIDE SEQUENCE</scope>
    <source>
        <strain evidence="7">UCBG64.0493</strain>
        <tissue evidence="7">Leaf</tissue>
    </source>
</reference>
<sequence length="471" mass="52875">MGTEVDLRCLQEDCIFNTQISEGLHHAIDEIDKMLEKACKTLQLPLAQTWTPCVHSNGSTNGDNFNLKCTDEAVDSDKWVFRSLCNYRPLRKGQGLVGKALLFHKPCFSCDISHFSVNEYPLAHHAREFGLTSSFAICLWSTYTGDLDYVLEFFLPPCGPGVNGDVKTLLGLILATRKEHLPSFKVALGAGLVEELSAKVIEYLICIDELETSTACRTIQSPPMPEAWENEDGIVQQDLSNQKLLVDDTTENGRDLGTVEQSNIVVTNTIESTFIVSERGEVHEENSLSYDTLKQHFGKKLEDVAEIFGVSRSTLKRVCRNVGISEWPSCKRNKVNRTCSNFKRMEGSIQGRAEGTEECSRTYPLQTHATLDVASSILHVTTIQDITPLSIKVIYGEDVVKFQMSPSPRMEELFENLTERLPLKVGTFRIKYQDNDGDWVLIACEKDLQFCITNSRSSVTIKMWVQPLADQ</sequence>
<dbReference type="Pfam" id="PF00564">
    <property type="entry name" value="PB1"/>
    <property type="match status" value="1"/>
</dbReference>